<keyword evidence="2" id="KW-1185">Reference proteome</keyword>
<protein>
    <submittedName>
        <fullName evidence="1">Uncharacterized protein</fullName>
    </submittedName>
</protein>
<organism evidence="1 2">
    <name type="scientific">Deinococcus marmoris</name>
    <dbReference type="NCBI Taxonomy" id="249408"/>
    <lineage>
        <taxon>Bacteria</taxon>
        <taxon>Thermotogati</taxon>
        <taxon>Deinococcota</taxon>
        <taxon>Deinococci</taxon>
        <taxon>Deinococcales</taxon>
        <taxon>Deinococcaceae</taxon>
        <taxon>Deinococcus</taxon>
    </lineage>
</organism>
<dbReference type="EMBL" id="MSTI01000158">
    <property type="protein sequence ID" value="OLV15922.1"/>
    <property type="molecule type" value="Genomic_DNA"/>
</dbReference>
<accession>A0A1U7NSM4</accession>
<dbReference type="Proteomes" id="UP000186607">
    <property type="component" value="Unassembled WGS sequence"/>
</dbReference>
<comment type="caution">
    <text evidence="1">The sequence shown here is derived from an EMBL/GenBank/DDBJ whole genome shotgun (WGS) entry which is preliminary data.</text>
</comment>
<proteinExistence type="predicted"/>
<evidence type="ECO:0000313" key="1">
    <source>
        <dbReference type="EMBL" id="OLV15922.1"/>
    </source>
</evidence>
<dbReference type="AlphaFoldDB" id="A0A1U7NSM4"/>
<reference evidence="1 2" key="1">
    <citation type="submission" date="2017-01" db="EMBL/GenBank/DDBJ databases">
        <title>Genome Analysis of Deinococcus marmoris KOPRI26562.</title>
        <authorList>
            <person name="Kim J.H."/>
            <person name="Oh H.-M."/>
        </authorList>
    </citation>
    <scope>NUCLEOTIDE SEQUENCE [LARGE SCALE GENOMIC DNA]</scope>
    <source>
        <strain evidence="1 2">KOPRI26562</strain>
    </source>
</reference>
<gene>
    <name evidence="1" type="ORF">BOO71_0013519</name>
</gene>
<sequence>MWLTGNLLRNRRQAGIEILGCGFVTVTGEAWGRGRALGELGAVLGRLGG</sequence>
<evidence type="ECO:0000313" key="2">
    <source>
        <dbReference type="Proteomes" id="UP000186607"/>
    </source>
</evidence>
<name>A0A1U7NSM4_9DEIO</name>